<proteinExistence type="predicted"/>
<dbReference type="GO" id="GO:0003972">
    <property type="term" value="F:RNA ligase (ATP) activity"/>
    <property type="evidence" value="ECO:0007669"/>
    <property type="project" value="InterPro"/>
</dbReference>
<evidence type="ECO:0000259" key="2">
    <source>
        <dbReference type="Pfam" id="PF08302"/>
    </source>
</evidence>
<feature type="region of interest" description="Disordered" evidence="1">
    <location>
        <begin position="407"/>
        <end position="426"/>
    </location>
</feature>
<sequence length="820" mass="91157">MVSGNLAEHTSLVSSMRAVAKRSGRLIRSNRYNAPADPTIGIRSWNMDEDAYRKVPCPFPTMARGLFTQWLPAHDGQPEGDQGGNWRIVARGYDKFFEIDETEWTSWNSLETHTAAPYEVMLQTNGCLILIAALTPDKLLVTSKHSLGPRRPGSQVSHAQVGERWLKKHLKSVGKTPADLAARLWKENWTVVCELCDDSFEEHVLPNAPDKTGLHLHGINASQPVFQTQRPAFLQAFAKEWGFIPTSYLTLDSVEEVIEFTDECAKTGSWNGEVIKGFVVRTRVKSDPSENELDGDASDNESPDAPCSSLFFKVKFEKYLLYRDFREITRGLLKGSLHAVQLSASQNALSSLETRVYTLWVQGEIQRNPRLFDGFNQCHGIIATRDRFYAYLDNAMHNHLASQRQQTGRVAALPTSVPKTRSTGKPASGLRSKWIIFPVAIPGCGKTSIAVALSHLFGFAHTQSSDIREQKGTPNAPMFLANVAELLEENDVVIADKNNHLFQHRAGLRKAVAHMRPPVKLLALNWGTLTTNLPRNTVHRICADRVAARGGNHQSLIPGDYGAHEGVLWRFLDETNNVTEEEFDACIEMEVDEDLEQSLERAVDGVVSVLGLPEPSQEQLDDALAKARAYQVASRAKKAPAIEVPRYYALLPEADFAAIVGRRIRAPDTPQALKELWASALALTNKRNQLIVVRPHVTLAHEKNLAGPEQALWNRCVALTPNATFRLRLETFVYNGRVLAAVVGDIRPSEGDQSASTFVQQLSQTMRNRLHVTVARRNASVMPVEAKELVEKWRMNPDGVGTIALGEPVDVVARLRGFAH</sequence>
<gene>
    <name evidence="5" type="ORF">AURDEDRAFT_171844</name>
</gene>
<dbReference type="SUPFAM" id="SSF52540">
    <property type="entry name" value="P-loop containing nucleoside triphosphate hydrolases"/>
    <property type="match status" value="1"/>
</dbReference>
<keyword evidence="6" id="KW-1185">Reference proteome</keyword>
<dbReference type="GO" id="GO:0005634">
    <property type="term" value="C:nucleus"/>
    <property type="evidence" value="ECO:0007669"/>
    <property type="project" value="TreeGrafter"/>
</dbReference>
<dbReference type="KEGG" id="adl:AURDEDRAFT_171844"/>
<dbReference type="Pfam" id="PF08302">
    <property type="entry name" value="tRNA_lig_CPD"/>
    <property type="match status" value="1"/>
</dbReference>
<dbReference type="Gene3D" id="3.40.50.300">
    <property type="entry name" value="P-loop containing nucleotide triphosphate hydrolases"/>
    <property type="match status" value="1"/>
</dbReference>
<evidence type="ECO:0000313" key="6">
    <source>
        <dbReference type="Proteomes" id="UP000006514"/>
    </source>
</evidence>
<dbReference type="OMA" id="FHITLCH"/>
<feature type="domain" description="tRNA ligase phosphodiesterase" evidence="2">
    <location>
        <begin position="633"/>
        <end position="798"/>
    </location>
</feature>
<dbReference type="eggNOG" id="ENOG502QQB9">
    <property type="taxonomic scope" value="Eukaryota"/>
</dbReference>
<dbReference type="InterPro" id="IPR019039">
    <property type="entry name" value="T4-Rnl1-like_N"/>
</dbReference>
<dbReference type="GO" id="GO:0006388">
    <property type="term" value="P:tRNA splicing, via endonucleolytic cleavage and ligation"/>
    <property type="evidence" value="ECO:0007669"/>
    <property type="project" value="InterPro"/>
</dbReference>
<name>J0WVK7_AURST</name>
<dbReference type="Proteomes" id="UP000006514">
    <property type="component" value="Unassembled WGS sequence"/>
</dbReference>
<dbReference type="FunCoup" id="J0WVK7">
    <property type="interactions" value="23"/>
</dbReference>
<dbReference type="InterPro" id="IPR027417">
    <property type="entry name" value="P-loop_NTPase"/>
</dbReference>
<dbReference type="OrthoDB" id="276239at2759"/>
<evidence type="ECO:0000259" key="3">
    <source>
        <dbReference type="Pfam" id="PF08303"/>
    </source>
</evidence>
<accession>J0WVK7</accession>
<keyword evidence="5" id="KW-0436">Ligase</keyword>
<dbReference type="PANTHER" id="PTHR32004">
    <property type="entry name" value="TRNA LIGASE"/>
    <property type="match status" value="1"/>
</dbReference>
<protein>
    <submittedName>
        <fullName evidence="5">RNA ligase</fullName>
    </submittedName>
</protein>
<dbReference type="InterPro" id="IPR015965">
    <property type="entry name" value="tRNA_lig_PDEase"/>
</dbReference>
<reference evidence="6" key="1">
    <citation type="journal article" date="2012" name="Science">
        <title>The Paleozoic origin of enzymatic lignin decomposition reconstructed from 31 fungal genomes.</title>
        <authorList>
            <person name="Floudas D."/>
            <person name="Binder M."/>
            <person name="Riley R."/>
            <person name="Barry K."/>
            <person name="Blanchette R.A."/>
            <person name="Henrissat B."/>
            <person name="Martinez A.T."/>
            <person name="Otillar R."/>
            <person name="Spatafora J.W."/>
            <person name="Yadav J.S."/>
            <person name="Aerts A."/>
            <person name="Benoit I."/>
            <person name="Boyd A."/>
            <person name="Carlson A."/>
            <person name="Copeland A."/>
            <person name="Coutinho P.M."/>
            <person name="de Vries R.P."/>
            <person name="Ferreira P."/>
            <person name="Findley K."/>
            <person name="Foster B."/>
            <person name="Gaskell J."/>
            <person name="Glotzer D."/>
            <person name="Gorecki P."/>
            <person name="Heitman J."/>
            <person name="Hesse C."/>
            <person name="Hori C."/>
            <person name="Igarashi K."/>
            <person name="Jurgens J.A."/>
            <person name="Kallen N."/>
            <person name="Kersten P."/>
            <person name="Kohler A."/>
            <person name="Kuees U."/>
            <person name="Kumar T.K.A."/>
            <person name="Kuo A."/>
            <person name="LaButti K."/>
            <person name="Larrondo L.F."/>
            <person name="Lindquist E."/>
            <person name="Ling A."/>
            <person name="Lombard V."/>
            <person name="Lucas S."/>
            <person name="Lundell T."/>
            <person name="Martin R."/>
            <person name="McLaughlin D.J."/>
            <person name="Morgenstern I."/>
            <person name="Morin E."/>
            <person name="Murat C."/>
            <person name="Nagy L.G."/>
            <person name="Nolan M."/>
            <person name="Ohm R.A."/>
            <person name="Patyshakuliyeva A."/>
            <person name="Rokas A."/>
            <person name="Ruiz-Duenas F.J."/>
            <person name="Sabat G."/>
            <person name="Salamov A."/>
            <person name="Samejima M."/>
            <person name="Schmutz J."/>
            <person name="Slot J.C."/>
            <person name="St John F."/>
            <person name="Stenlid J."/>
            <person name="Sun H."/>
            <person name="Sun S."/>
            <person name="Syed K."/>
            <person name="Tsang A."/>
            <person name="Wiebenga A."/>
            <person name="Young D."/>
            <person name="Pisabarro A."/>
            <person name="Eastwood D.C."/>
            <person name="Martin F."/>
            <person name="Cullen D."/>
            <person name="Grigoriev I.V."/>
            <person name="Hibbett D.S."/>
        </authorList>
    </citation>
    <scope>NUCLEOTIDE SEQUENCE [LARGE SCALE GENOMIC DNA]</scope>
    <source>
        <strain evidence="6">TFB10046</strain>
    </source>
</reference>
<dbReference type="PANTHER" id="PTHR32004:SF1">
    <property type="entry name" value="TRNA LIGASE"/>
    <property type="match status" value="1"/>
</dbReference>
<dbReference type="EMBL" id="JH687817">
    <property type="protein sequence ID" value="EJD39049.1"/>
    <property type="molecule type" value="Genomic_DNA"/>
</dbReference>
<organism evidence="5 6">
    <name type="scientific">Auricularia subglabra (strain TFB-10046 / SS5)</name>
    <name type="common">White-rot fungus</name>
    <name type="synonym">Auricularia delicata (strain TFB10046)</name>
    <dbReference type="NCBI Taxonomy" id="717982"/>
    <lineage>
        <taxon>Eukaryota</taxon>
        <taxon>Fungi</taxon>
        <taxon>Dikarya</taxon>
        <taxon>Basidiomycota</taxon>
        <taxon>Agaricomycotina</taxon>
        <taxon>Agaricomycetes</taxon>
        <taxon>Auriculariales</taxon>
        <taxon>Auriculariaceae</taxon>
        <taxon>Auricularia</taxon>
    </lineage>
</organism>
<dbReference type="AlphaFoldDB" id="J0WVK7"/>
<feature type="domain" description="tRNA ligase kinase" evidence="3">
    <location>
        <begin position="435"/>
        <end position="591"/>
    </location>
</feature>
<evidence type="ECO:0000256" key="1">
    <source>
        <dbReference type="SAM" id="MobiDB-lite"/>
    </source>
</evidence>
<dbReference type="GO" id="GO:0005524">
    <property type="term" value="F:ATP binding"/>
    <property type="evidence" value="ECO:0007669"/>
    <property type="project" value="InterPro"/>
</dbReference>
<dbReference type="InterPro" id="IPR015966">
    <property type="entry name" value="tRNA_lig_kin_fungi"/>
</dbReference>
<evidence type="ECO:0000313" key="5">
    <source>
        <dbReference type="EMBL" id="EJD39049.1"/>
    </source>
</evidence>
<dbReference type="Pfam" id="PF09511">
    <property type="entry name" value="RNA_lig_T4_1"/>
    <property type="match status" value="1"/>
</dbReference>
<evidence type="ECO:0000259" key="4">
    <source>
        <dbReference type="Pfam" id="PF09511"/>
    </source>
</evidence>
<dbReference type="Pfam" id="PF08303">
    <property type="entry name" value="tRNA_lig_kinase"/>
    <property type="match status" value="1"/>
</dbReference>
<feature type="domain" description="T4 RNA ligase 1-like N-terminal" evidence="4">
    <location>
        <begin position="63"/>
        <end position="318"/>
    </location>
</feature>
<dbReference type="InParanoid" id="J0WVK7"/>